<organism evidence="1 2">
    <name type="scientific">Panicum hallii var. hallii</name>
    <dbReference type="NCBI Taxonomy" id="1504633"/>
    <lineage>
        <taxon>Eukaryota</taxon>
        <taxon>Viridiplantae</taxon>
        <taxon>Streptophyta</taxon>
        <taxon>Embryophyta</taxon>
        <taxon>Tracheophyta</taxon>
        <taxon>Spermatophyta</taxon>
        <taxon>Magnoliopsida</taxon>
        <taxon>Liliopsida</taxon>
        <taxon>Poales</taxon>
        <taxon>Poaceae</taxon>
        <taxon>PACMAD clade</taxon>
        <taxon>Panicoideae</taxon>
        <taxon>Panicodae</taxon>
        <taxon>Paniceae</taxon>
        <taxon>Panicinae</taxon>
        <taxon>Panicum</taxon>
        <taxon>Panicum sect. Panicum</taxon>
    </lineage>
</organism>
<evidence type="ECO:0000313" key="2">
    <source>
        <dbReference type="Proteomes" id="UP000244336"/>
    </source>
</evidence>
<evidence type="ECO:0000313" key="1">
    <source>
        <dbReference type="EMBL" id="PUZ38776.1"/>
    </source>
</evidence>
<keyword evidence="2" id="KW-1185">Reference proteome</keyword>
<reference evidence="1 2" key="1">
    <citation type="submission" date="2018-04" db="EMBL/GenBank/DDBJ databases">
        <title>WGS assembly of Panicum hallii var. hallii HAL2.</title>
        <authorList>
            <person name="Lovell J."/>
            <person name="Jenkins J."/>
            <person name="Lowry D."/>
            <person name="Mamidi S."/>
            <person name="Sreedasyam A."/>
            <person name="Weng X."/>
            <person name="Barry K."/>
            <person name="Bonette J."/>
            <person name="Campitelli B."/>
            <person name="Daum C."/>
            <person name="Gordon S."/>
            <person name="Gould B."/>
            <person name="Lipzen A."/>
            <person name="MacQueen A."/>
            <person name="Palacio-Mejia J."/>
            <person name="Plott C."/>
            <person name="Shakirov E."/>
            <person name="Shu S."/>
            <person name="Yoshinaga Y."/>
            <person name="Zane M."/>
            <person name="Rokhsar D."/>
            <person name="Grimwood J."/>
            <person name="Schmutz J."/>
            <person name="Juenger T."/>
        </authorList>
    </citation>
    <scope>NUCLEOTIDE SEQUENCE [LARGE SCALE GENOMIC DNA]</scope>
    <source>
        <strain evidence="2">cv. HAL2</strain>
    </source>
</reference>
<dbReference type="Proteomes" id="UP000244336">
    <property type="component" value="Chromosome 9"/>
</dbReference>
<dbReference type="AlphaFoldDB" id="A0A2T7C624"/>
<dbReference type="Gramene" id="PUZ38776">
    <property type="protein sequence ID" value="PUZ38776"/>
    <property type="gene ID" value="GQ55_9G223200"/>
</dbReference>
<sequence>MHFGEQAVCMLAYSPALIITYPPDGRDVAVAGVASTRSLLFTSSHGHTRKRGGRARALQLAQLMRETCMVAS</sequence>
<accession>A0A2T7C624</accession>
<protein>
    <submittedName>
        <fullName evidence="1">Uncharacterized protein</fullName>
    </submittedName>
</protein>
<dbReference type="EMBL" id="CM009757">
    <property type="protein sequence ID" value="PUZ38776.1"/>
    <property type="molecule type" value="Genomic_DNA"/>
</dbReference>
<name>A0A2T7C624_9POAL</name>
<gene>
    <name evidence="1" type="ORF">GQ55_9G223200</name>
</gene>
<proteinExistence type="predicted"/>